<comment type="caution">
    <text evidence="3">The sequence shown here is derived from an EMBL/GenBank/DDBJ whole genome shotgun (WGS) entry which is preliminary data.</text>
</comment>
<keyword evidence="4" id="KW-1185">Reference proteome</keyword>
<feature type="region of interest" description="Disordered" evidence="1">
    <location>
        <begin position="163"/>
        <end position="187"/>
    </location>
</feature>
<gene>
    <name evidence="3" type="ORF">BDA99DRAFT_554592</name>
</gene>
<proteinExistence type="predicted"/>
<evidence type="ECO:0000256" key="1">
    <source>
        <dbReference type="SAM" id="MobiDB-lite"/>
    </source>
</evidence>
<accession>A0AAD5PN17</accession>
<organism evidence="3 4">
    <name type="scientific">Phascolomyces articulosus</name>
    <dbReference type="NCBI Taxonomy" id="60185"/>
    <lineage>
        <taxon>Eukaryota</taxon>
        <taxon>Fungi</taxon>
        <taxon>Fungi incertae sedis</taxon>
        <taxon>Mucoromycota</taxon>
        <taxon>Mucoromycotina</taxon>
        <taxon>Mucoromycetes</taxon>
        <taxon>Mucorales</taxon>
        <taxon>Lichtheimiaceae</taxon>
        <taxon>Phascolomyces</taxon>
    </lineage>
</organism>
<dbReference type="AlphaFoldDB" id="A0AAD5PN17"/>
<dbReference type="PANTHER" id="PTHR22306">
    <property type="entry name" value="CHROMOSOME 7 OPEN READING FRAME 50"/>
    <property type="match status" value="1"/>
</dbReference>
<reference evidence="3" key="1">
    <citation type="journal article" date="2022" name="IScience">
        <title>Evolution of zygomycete secretomes and the origins of terrestrial fungal ecologies.</title>
        <authorList>
            <person name="Chang Y."/>
            <person name="Wang Y."/>
            <person name="Mondo S."/>
            <person name="Ahrendt S."/>
            <person name="Andreopoulos W."/>
            <person name="Barry K."/>
            <person name="Beard J."/>
            <person name="Benny G.L."/>
            <person name="Blankenship S."/>
            <person name="Bonito G."/>
            <person name="Cuomo C."/>
            <person name="Desiro A."/>
            <person name="Gervers K.A."/>
            <person name="Hundley H."/>
            <person name="Kuo A."/>
            <person name="LaButti K."/>
            <person name="Lang B.F."/>
            <person name="Lipzen A."/>
            <person name="O'Donnell K."/>
            <person name="Pangilinan J."/>
            <person name="Reynolds N."/>
            <person name="Sandor L."/>
            <person name="Smith M.E."/>
            <person name="Tsang A."/>
            <person name="Grigoriev I.V."/>
            <person name="Stajich J.E."/>
            <person name="Spatafora J.W."/>
        </authorList>
    </citation>
    <scope>NUCLEOTIDE SEQUENCE</scope>
    <source>
        <strain evidence="3">RSA 2281</strain>
    </source>
</reference>
<dbReference type="Proteomes" id="UP001209540">
    <property type="component" value="Unassembled WGS sequence"/>
</dbReference>
<feature type="compositionally biased region" description="Basic residues" evidence="1">
    <location>
        <begin position="49"/>
        <end position="58"/>
    </location>
</feature>
<feature type="region of interest" description="Disordered" evidence="1">
    <location>
        <begin position="1"/>
        <end position="71"/>
    </location>
</feature>
<feature type="compositionally biased region" description="Basic residues" evidence="1">
    <location>
        <begin position="9"/>
        <end position="26"/>
    </location>
</feature>
<reference evidence="3" key="2">
    <citation type="submission" date="2023-02" db="EMBL/GenBank/DDBJ databases">
        <authorList>
            <consortium name="DOE Joint Genome Institute"/>
            <person name="Mondo S.J."/>
            <person name="Chang Y."/>
            <person name="Wang Y."/>
            <person name="Ahrendt S."/>
            <person name="Andreopoulos W."/>
            <person name="Barry K."/>
            <person name="Beard J."/>
            <person name="Benny G.L."/>
            <person name="Blankenship S."/>
            <person name="Bonito G."/>
            <person name="Cuomo C."/>
            <person name="Desiro A."/>
            <person name="Gervers K.A."/>
            <person name="Hundley H."/>
            <person name="Kuo A."/>
            <person name="LaButti K."/>
            <person name="Lang B.F."/>
            <person name="Lipzen A."/>
            <person name="O'Donnell K."/>
            <person name="Pangilinan J."/>
            <person name="Reynolds N."/>
            <person name="Sandor L."/>
            <person name="Smith M.W."/>
            <person name="Tsang A."/>
            <person name="Grigoriev I.V."/>
            <person name="Stajich J.E."/>
            <person name="Spatafora J.W."/>
        </authorList>
    </citation>
    <scope>NUCLEOTIDE SEQUENCE</scope>
    <source>
        <strain evidence="3">RSA 2281</strain>
    </source>
</reference>
<feature type="compositionally biased region" description="Polar residues" evidence="1">
    <location>
        <begin position="165"/>
        <end position="175"/>
    </location>
</feature>
<sequence>MATEDVVKKSQKKDKKEKKEKKSSKKEKKELIKEKEEVTTSETNSKEEKKKKKEKKRKAREDEDAESNKKPKIYVPDGIQYLRTFHSDKNEWKFKKMSQVWCLQHMYDENVMKEDDFKIMLDYMKDMKGQARTKTLREAQDKIPPEPTDVDNDVFDAEAALNAVPISTTPETSSQQEDEGHEDDTPMIKRARAIVKVLIV</sequence>
<protein>
    <recommendedName>
        <fullName evidence="2">WKF domain-containing protein</fullName>
    </recommendedName>
</protein>
<name>A0AAD5PN17_9FUNG</name>
<dbReference type="EMBL" id="JAIXMP010000001">
    <property type="protein sequence ID" value="KAI9278999.1"/>
    <property type="molecule type" value="Genomic_DNA"/>
</dbReference>
<dbReference type="Pfam" id="PF10180">
    <property type="entry name" value="WKF"/>
    <property type="match status" value="1"/>
</dbReference>
<evidence type="ECO:0000313" key="4">
    <source>
        <dbReference type="Proteomes" id="UP001209540"/>
    </source>
</evidence>
<dbReference type="InterPro" id="IPR019327">
    <property type="entry name" value="WKF"/>
</dbReference>
<evidence type="ECO:0000313" key="3">
    <source>
        <dbReference type="EMBL" id="KAI9278999.1"/>
    </source>
</evidence>
<evidence type="ECO:0000259" key="2">
    <source>
        <dbReference type="Pfam" id="PF10180"/>
    </source>
</evidence>
<feature type="compositionally biased region" description="Basic and acidic residues" evidence="1">
    <location>
        <begin position="27"/>
        <end position="48"/>
    </location>
</feature>
<feature type="domain" description="WKF" evidence="2">
    <location>
        <begin position="80"/>
        <end position="141"/>
    </location>
</feature>
<dbReference type="PANTHER" id="PTHR22306:SF2">
    <property type="entry name" value="CHROMOSOME 7 OPEN READING FRAME 50"/>
    <property type="match status" value="1"/>
</dbReference>